<evidence type="ECO:0000313" key="1">
    <source>
        <dbReference type="EMBL" id="KAF7352716.1"/>
    </source>
</evidence>
<keyword evidence="2" id="KW-1185">Reference proteome</keyword>
<accession>A0A8H6Y6C3</accession>
<reference evidence="1" key="1">
    <citation type="submission" date="2020-05" db="EMBL/GenBank/DDBJ databases">
        <title>Mycena genomes resolve the evolution of fungal bioluminescence.</title>
        <authorList>
            <person name="Tsai I.J."/>
        </authorList>
    </citation>
    <scope>NUCLEOTIDE SEQUENCE</scope>
    <source>
        <strain evidence="1">CCC161011</strain>
    </source>
</reference>
<dbReference type="EMBL" id="JACAZI010000009">
    <property type="protein sequence ID" value="KAF7352716.1"/>
    <property type="molecule type" value="Genomic_DNA"/>
</dbReference>
<proteinExistence type="predicted"/>
<gene>
    <name evidence="1" type="ORF">MVEN_01237800</name>
</gene>
<dbReference type="AlphaFoldDB" id="A0A8H6Y6C3"/>
<organism evidence="1 2">
    <name type="scientific">Mycena venus</name>
    <dbReference type="NCBI Taxonomy" id="2733690"/>
    <lineage>
        <taxon>Eukaryota</taxon>
        <taxon>Fungi</taxon>
        <taxon>Dikarya</taxon>
        <taxon>Basidiomycota</taxon>
        <taxon>Agaricomycotina</taxon>
        <taxon>Agaricomycetes</taxon>
        <taxon>Agaricomycetidae</taxon>
        <taxon>Agaricales</taxon>
        <taxon>Marasmiineae</taxon>
        <taxon>Mycenaceae</taxon>
        <taxon>Mycena</taxon>
    </lineage>
</organism>
<name>A0A8H6Y6C3_9AGAR</name>
<evidence type="ECO:0000313" key="2">
    <source>
        <dbReference type="Proteomes" id="UP000620124"/>
    </source>
</evidence>
<dbReference type="OrthoDB" id="406505at2759"/>
<protein>
    <submittedName>
        <fullName evidence="1">Barwin-like endoglucanase</fullName>
    </submittedName>
</protein>
<sequence>MTFGRIYTSNATLGLSATPWLHSVRCLYTAKVGVLFHYFFFPSSSPSKLPSLYQTHHARCSPPCCPSSFSLSLRLLPAPTPSPHVGRHHVPRARPPAGWDTSFEAYDVYHIRYLALGCMNQHGTPFFDSCCRPLLAWQSADRDLPARCAVCTVFGCPSTSDTATDDDEDNDEK</sequence>
<dbReference type="Proteomes" id="UP000620124">
    <property type="component" value="Unassembled WGS sequence"/>
</dbReference>
<comment type="caution">
    <text evidence="1">The sequence shown here is derived from an EMBL/GenBank/DDBJ whole genome shotgun (WGS) entry which is preliminary data.</text>
</comment>